<dbReference type="AlphaFoldDB" id="A0AA97LZI3"/>
<accession>A0AA97LZI3</accession>
<protein>
    <submittedName>
        <fullName evidence="1">Uncharacterized protein</fullName>
    </submittedName>
</protein>
<name>A0AA97LZI3_9ACTN</name>
<dbReference type="EMBL" id="CP063196">
    <property type="protein sequence ID" value="UOE21237.1"/>
    <property type="molecule type" value="Genomic_DNA"/>
</dbReference>
<organism evidence="1 2">
    <name type="scientific">Thermobifida halotolerans</name>
    <dbReference type="NCBI Taxonomy" id="483545"/>
    <lineage>
        <taxon>Bacteria</taxon>
        <taxon>Bacillati</taxon>
        <taxon>Actinomycetota</taxon>
        <taxon>Actinomycetes</taxon>
        <taxon>Streptosporangiales</taxon>
        <taxon>Nocardiopsidaceae</taxon>
        <taxon>Thermobifida</taxon>
    </lineage>
</organism>
<keyword evidence="2" id="KW-1185">Reference proteome</keyword>
<dbReference type="RefSeq" id="WP_157129736.1">
    <property type="nucleotide sequence ID" value="NZ_CP063196.1"/>
</dbReference>
<reference evidence="1" key="1">
    <citation type="submission" date="2020-10" db="EMBL/GenBank/DDBJ databases">
        <title>De novo genome project of the cellulose decomposer Thermobifida halotolerans type strain.</title>
        <authorList>
            <person name="Nagy I."/>
            <person name="Horvath B."/>
            <person name="Kukolya J."/>
            <person name="Nagy I."/>
            <person name="Orsini M."/>
        </authorList>
    </citation>
    <scope>NUCLEOTIDE SEQUENCE</scope>
    <source>
        <strain evidence="1">DSM 44931</strain>
    </source>
</reference>
<evidence type="ECO:0000313" key="2">
    <source>
        <dbReference type="Proteomes" id="UP000265719"/>
    </source>
</evidence>
<dbReference type="Proteomes" id="UP000265719">
    <property type="component" value="Chromosome"/>
</dbReference>
<dbReference type="KEGG" id="thao:NI17_008910"/>
<evidence type="ECO:0000313" key="1">
    <source>
        <dbReference type="EMBL" id="UOE21237.1"/>
    </source>
</evidence>
<gene>
    <name evidence="1" type="ORF">NI17_008910</name>
</gene>
<proteinExistence type="predicted"/>
<sequence>MRALDAVAGTTGADGSIVVPPGGPFGRMTLGPSFFLLAAYHLRDVLKLRGPRG</sequence>